<dbReference type="VEuPathDB" id="FungiDB:HMPREF1541_07080"/>
<evidence type="ECO:0000313" key="5">
    <source>
        <dbReference type="Proteomes" id="UP000030752"/>
    </source>
</evidence>
<dbReference type="Pfam" id="PF01370">
    <property type="entry name" value="Epimerase"/>
    <property type="match status" value="1"/>
</dbReference>
<evidence type="ECO:0000259" key="3">
    <source>
        <dbReference type="Pfam" id="PF01370"/>
    </source>
</evidence>
<dbReference type="InterPro" id="IPR036291">
    <property type="entry name" value="NAD(P)-bd_dom_sf"/>
</dbReference>
<evidence type="ECO:0000313" key="4">
    <source>
        <dbReference type="EMBL" id="ETN39038.1"/>
    </source>
</evidence>
<keyword evidence="1" id="KW-0560">Oxidoreductase</keyword>
<dbReference type="SUPFAM" id="SSF51735">
    <property type="entry name" value="NAD(P)-binding Rossmann-fold domains"/>
    <property type="match status" value="1"/>
</dbReference>
<dbReference type="Gene3D" id="3.40.50.720">
    <property type="entry name" value="NAD(P)-binding Rossmann-like Domain"/>
    <property type="match status" value="1"/>
</dbReference>
<dbReference type="HOGENOM" id="CLU_007383_9_2_1"/>
<dbReference type="GO" id="GO:0016616">
    <property type="term" value="F:oxidoreductase activity, acting on the CH-OH group of donors, NAD or NADP as acceptor"/>
    <property type="evidence" value="ECO:0007669"/>
    <property type="project" value="TreeGrafter"/>
</dbReference>
<dbReference type="RefSeq" id="XP_008719627.1">
    <property type="nucleotide sequence ID" value="XM_008721405.1"/>
</dbReference>
<dbReference type="InterPro" id="IPR050425">
    <property type="entry name" value="NAD(P)_dehydrat-like"/>
</dbReference>
<gene>
    <name evidence="4" type="ORF">HMPREF1541_07080</name>
</gene>
<feature type="domain" description="NAD-dependent epimerase/dehydratase" evidence="3">
    <location>
        <begin position="7"/>
        <end position="256"/>
    </location>
</feature>
<dbReference type="STRING" id="1220924.W2RTH2"/>
<dbReference type="AlphaFoldDB" id="W2RTH2"/>
<dbReference type="eggNOG" id="KOG1502">
    <property type="taxonomic scope" value="Eukaryota"/>
</dbReference>
<name>W2RTH2_CYPE1</name>
<proteinExistence type="inferred from homology"/>
<comment type="similarity">
    <text evidence="2">Belongs to the NAD(P)-dependent epimerase/dehydratase family. Dihydroflavonol-4-reductase subfamily.</text>
</comment>
<organism evidence="4 5">
    <name type="scientific">Cyphellophora europaea (strain CBS 101466)</name>
    <name type="common">Phialophora europaea</name>
    <dbReference type="NCBI Taxonomy" id="1220924"/>
    <lineage>
        <taxon>Eukaryota</taxon>
        <taxon>Fungi</taxon>
        <taxon>Dikarya</taxon>
        <taxon>Ascomycota</taxon>
        <taxon>Pezizomycotina</taxon>
        <taxon>Eurotiomycetes</taxon>
        <taxon>Chaetothyriomycetidae</taxon>
        <taxon>Chaetothyriales</taxon>
        <taxon>Cyphellophoraceae</taxon>
        <taxon>Cyphellophora</taxon>
    </lineage>
</organism>
<dbReference type="InParanoid" id="W2RTH2"/>
<dbReference type="OrthoDB" id="2735536at2759"/>
<evidence type="ECO:0000256" key="2">
    <source>
        <dbReference type="ARBA" id="ARBA00023445"/>
    </source>
</evidence>
<dbReference type="EMBL" id="KB822722">
    <property type="protein sequence ID" value="ETN39038.1"/>
    <property type="molecule type" value="Genomic_DNA"/>
</dbReference>
<dbReference type="PANTHER" id="PTHR10366">
    <property type="entry name" value="NAD DEPENDENT EPIMERASE/DEHYDRATASE"/>
    <property type="match status" value="1"/>
</dbReference>
<reference evidence="4 5" key="1">
    <citation type="submission" date="2013-03" db="EMBL/GenBank/DDBJ databases">
        <title>The Genome Sequence of Phialophora europaea CBS 101466.</title>
        <authorList>
            <consortium name="The Broad Institute Genomics Platform"/>
            <person name="Cuomo C."/>
            <person name="de Hoog S."/>
            <person name="Gorbushina A."/>
            <person name="Walker B."/>
            <person name="Young S.K."/>
            <person name="Zeng Q."/>
            <person name="Gargeya S."/>
            <person name="Fitzgerald M."/>
            <person name="Haas B."/>
            <person name="Abouelleil A."/>
            <person name="Allen A.W."/>
            <person name="Alvarado L."/>
            <person name="Arachchi H.M."/>
            <person name="Berlin A.M."/>
            <person name="Chapman S.B."/>
            <person name="Gainer-Dewar J."/>
            <person name="Goldberg J."/>
            <person name="Griggs A."/>
            <person name="Gujja S."/>
            <person name="Hansen M."/>
            <person name="Howarth C."/>
            <person name="Imamovic A."/>
            <person name="Ireland A."/>
            <person name="Larimer J."/>
            <person name="McCowan C."/>
            <person name="Murphy C."/>
            <person name="Pearson M."/>
            <person name="Poon T.W."/>
            <person name="Priest M."/>
            <person name="Roberts A."/>
            <person name="Saif S."/>
            <person name="Shea T."/>
            <person name="Sisk P."/>
            <person name="Sykes S."/>
            <person name="Wortman J."/>
            <person name="Nusbaum C."/>
            <person name="Birren B."/>
        </authorList>
    </citation>
    <scope>NUCLEOTIDE SEQUENCE [LARGE SCALE GENOMIC DNA]</scope>
    <source>
        <strain evidence="4 5">CBS 101466</strain>
    </source>
</reference>
<accession>W2RTH2</accession>
<sequence length="333" mass="37047">MDKNDLVLITAVNGYISSHVADQALATGYRVRGVVRRLDTTSWLQDHFDAKYGAGRFERVEIANYAKEGALDQHLQGVAGIIHTAVDSALTGEPEPYITNAAKSIVGVLESASKSSVKRVVYTSSSMAAVEWKIDVEWDMPMDGYNDRAIKEAYTEPFDQTKIWTVYAAAKAVAEKAAWKWIAENSPKFGFNAVLPDANFGPSLVPIHQGLPSTGGWPKMLFDGNPDFVLTTPSQHFIDVRDDAKLHVMALKRKDVENERLWGFAEPYSWNSVLAILRRLYPERKFLDDFPGLGEDLGHPPNQRAEELLKLSGQERGWTPLEQSLRDALASVV</sequence>
<protein>
    <recommendedName>
        <fullName evidence="3">NAD-dependent epimerase/dehydratase domain-containing protein</fullName>
    </recommendedName>
</protein>
<dbReference type="Proteomes" id="UP000030752">
    <property type="component" value="Unassembled WGS sequence"/>
</dbReference>
<keyword evidence="5" id="KW-1185">Reference proteome</keyword>
<dbReference type="PANTHER" id="PTHR10366:SF562">
    <property type="entry name" value="ALDEHYDE REDUCTASE II (AFU_ORTHOLOGUE AFUA_1G11360)"/>
    <property type="match status" value="1"/>
</dbReference>
<dbReference type="InterPro" id="IPR001509">
    <property type="entry name" value="Epimerase_deHydtase"/>
</dbReference>
<evidence type="ECO:0000256" key="1">
    <source>
        <dbReference type="ARBA" id="ARBA00023002"/>
    </source>
</evidence>
<dbReference type="GeneID" id="19974419"/>